<evidence type="ECO:0000256" key="1">
    <source>
        <dbReference type="ARBA" id="ARBA00010617"/>
    </source>
</evidence>
<keyword evidence="2 7" id="KW-0349">Heme</keyword>
<keyword evidence="6 7" id="KW-0503">Monooxygenase</keyword>
<dbReference type="InterPro" id="IPR017972">
    <property type="entry name" value="Cyt_P450_CS"/>
</dbReference>
<keyword evidence="4 7" id="KW-0560">Oxidoreductase</keyword>
<organism evidence="8 9">
    <name type="scientific">Citrus sinensis</name>
    <name type="common">Sweet orange</name>
    <name type="synonym">Citrus aurantium var. sinensis</name>
    <dbReference type="NCBI Taxonomy" id="2711"/>
    <lineage>
        <taxon>Eukaryota</taxon>
        <taxon>Viridiplantae</taxon>
        <taxon>Streptophyta</taxon>
        <taxon>Embryophyta</taxon>
        <taxon>Tracheophyta</taxon>
        <taxon>Spermatophyta</taxon>
        <taxon>Magnoliopsida</taxon>
        <taxon>eudicotyledons</taxon>
        <taxon>Gunneridae</taxon>
        <taxon>Pentapetalae</taxon>
        <taxon>rosids</taxon>
        <taxon>malvids</taxon>
        <taxon>Sapindales</taxon>
        <taxon>Rutaceae</taxon>
        <taxon>Aurantioideae</taxon>
        <taxon>Citrus</taxon>
    </lineage>
</organism>
<evidence type="ECO:0000256" key="4">
    <source>
        <dbReference type="ARBA" id="ARBA00023002"/>
    </source>
</evidence>
<dbReference type="PRINTS" id="PR00385">
    <property type="entry name" value="P450"/>
</dbReference>
<evidence type="ECO:0000256" key="2">
    <source>
        <dbReference type="ARBA" id="ARBA00022617"/>
    </source>
</evidence>
<dbReference type="GO" id="GO:0016705">
    <property type="term" value="F:oxidoreductase activity, acting on paired donors, with incorporation or reduction of molecular oxygen"/>
    <property type="evidence" value="ECO:0007669"/>
    <property type="project" value="InterPro"/>
</dbReference>
<accession>A0A067D5H6</accession>
<dbReference type="Pfam" id="PF00067">
    <property type="entry name" value="p450"/>
    <property type="match status" value="2"/>
</dbReference>
<evidence type="ECO:0000313" key="8">
    <source>
        <dbReference type="EMBL" id="KDO38078.1"/>
    </source>
</evidence>
<keyword evidence="5 7" id="KW-0408">Iron</keyword>
<proteinExistence type="inferred from homology"/>
<dbReference type="SMR" id="A0A067D5H6"/>
<name>A0A067D5H6_CITSI</name>
<evidence type="ECO:0000256" key="6">
    <source>
        <dbReference type="ARBA" id="ARBA00023033"/>
    </source>
</evidence>
<keyword evidence="9" id="KW-1185">Reference proteome</keyword>
<evidence type="ECO:0008006" key="10">
    <source>
        <dbReference type="Google" id="ProtNLM"/>
    </source>
</evidence>
<dbReference type="AlphaFoldDB" id="A0A067D5H6"/>
<evidence type="ECO:0000256" key="5">
    <source>
        <dbReference type="ARBA" id="ARBA00023004"/>
    </source>
</evidence>
<evidence type="ECO:0000313" key="9">
    <source>
        <dbReference type="Proteomes" id="UP000027120"/>
    </source>
</evidence>
<dbReference type="SUPFAM" id="SSF48264">
    <property type="entry name" value="Cytochrome P450"/>
    <property type="match status" value="1"/>
</dbReference>
<comment type="similarity">
    <text evidence="1 7">Belongs to the cytochrome P450 family.</text>
</comment>
<feature type="non-terminal residue" evidence="8">
    <location>
        <position position="1"/>
    </location>
</feature>
<dbReference type="InterPro" id="IPR036396">
    <property type="entry name" value="Cyt_P450_sf"/>
</dbReference>
<dbReference type="Gene3D" id="1.10.630.10">
    <property type="entry name" value="Cytochrome P450"/>
    <property type="match status" value="1"/>
</dbReference>
<keyword evidence="3 7" id="KW-0479">Metal-binding</keyword>
<evidence type="ECO:0000256" key="3">
    <source>
        <dbReference type="ARBA" id="ARBA00022723"/>
    </source>
</evidence>
<dbReference type="PROSITE" id="PS00086">
    <property type="entry name" value="CYTOCHROME_P450"/>
    <property type="match status" value="1"/>
</dbReference>
<sequence length="154" mass="17252">ALKKAHDELDIHVGANRQVNESDIKNLVYLRAILKETMRLYPSMEDCTGSGYHVRAGTQHFVNALKVHHDPKDIDLRGQNFELMPFGSGRRICPGISFAFQVMPLTLASLLRGFDFATPLDELVDMEEAKSLIITRATPFKALLTPHLSASLYD</sequence>
<protein>
    <recommendedName>
        <fullName evidence="10">Cytochrome P450</fullName>
    </recommendedName>
</protein>
<dbReference type="GO" id="GO:0005506">
    <property type="term" value="F:iron ion binding"/>
    <property type="evidence" value="ECO:0007669"/>
    <property type="project" value="InterPro"/>
</dbReference>
<dbReference type="InterPro" id="IPR001128">
    <property type="entry name" value="Cyt_P450"/>
</dbReference>
<evidence type="ECO:0000256" key="7">
    <source>
        <dbReference type="RuleBase" id="RU000461"/>
    </source>
</evidence>
<dbReference type="EMBL" id="KK788800">
    <property type="protein sequence ID" value="KDO38078.1"/>
    <property type="molecule type" value="Genomic_DNA"/>
</dbReference>
<reference evidence="8 9" key="1">
    <citation type="submission" date="2014-04" db="EMBL/GenBank/DDBJ databases">
        <authorList>
            <consortium name="International Citrus Genome Consortium"/>
            <person name="Gmitter F."/>
            <person name="Chen C."/>
            <person name="Farmerie W."/>
            <person name="Harkins T."/>
            <person name="Desany B."/>
            <person name="Mohiuddin M."/>
            <person name="Kodira C."/>
            <person name="Borodovsky M."/>
            <person name="Lomsadze A."/>
            <person name="Burns P."/>
            <person name="Jenkins J."/>
            <person name="Prochnik S."/>
            <person name="Shu S."/>
            <person name="Chapman J."/>
            <person name="Pitluck S."/>
            <person name="Schmutz J."/>
            <person name="Rokhsar D."/>
        </authorList>
    </citation>
    <scope>NUCLEOTIDE SEQUENCE</scope>
</reference>
<gene>
    <name evidence="8" type="ORF">CISIN_1g048149mg</name>
</gene>
<dbReference type="GO" id="GO:0004497">
    <property type="term" value="F:monooxygenase activity"/>
    <property type="evidence" value="ECO:0007669"/>
    <property type="project" value="UniProtKB-KW"/>
</dbReference>
<dbReference type="GO" id="GO:0020037">
    <property type="term" value="F:heme binding"/>
    <property type="evidence" value="ECO:0007669"/>
    <property type="project" value="InterPro"/>
</dbReference>
<dbReference type="InterPro" id="IPR050651">
    <property type="entry name" value="Plant_Cytochrome_P450_Monoox"/>
</dbReference>
<dbReference type="PANTHER" id="PTHR47947:SF19">
    <property type="entry name" value="CYTOCHROME P450 82C3-RELATED"/>
    <property type="match status" value="1"/>
</dbReference>
<dbReference type="Proteomes" id="UP000027120">
    <property type="component" value="Unassembled WGS sequence"/>
</dbReference>
<dbReference type="PANTHER" id="PTHR47947">
    <property type="entry name" value="CYTOCHROME P450 82C3-RELATED"/>
    <property type="match status" value="1"/>
</dbReference>